<evidence type="ECO:0000313" key="2">
    <source>
        <dbReference type="Proteomes" id="UP000007100"/>
    </source>
</evidence>
<dbReference type="Proteomes" id="UP000007100">
    <property type="component" value="Plasmid pACMV1"/>
</dbReference>
<protein>
    <recommendedName>
        <fullName evidence="3">Ribbon-helix-helix protein CopG domain-containing protein</fullName>
    </recommendedName>
</protein>
<evidence type="ECO:0008006" key="3">
    <source>
        <dbReference type="Google" id="ProtNLM"/>
    </source>
</evidence>
<sequence>MPNTRTAGDDASARYRRRQRARGATGVLVHLPNETISLIDTIKERKGLRSRGQALQQLIEEWRAASPRTL</sequence>
<keyword evidence="1" id="KW-0614">Plasmid</keyword>
<proteinExistence type="predicted"/>
<accession>F0J7K9</accession>
<keyword evidence="2" id="KW-1185">Reference proteome</keyword>
<dbReference type="AlphaFoldDB" id="F0J7K9"/>
<dbReference type="EMBL" id="AP012036">
    <property type="protein sequence ID" value="BAJ83076.1"/>
    <property type="molecule type" value="Genomic_DNA"/>
</dbReference>
<dbReference type="KEGG" id="amv:ACMV_P1_02800"/>
<reference evidence="1 2" key="1">
    <citation type="submission" date="2010-12" db="EMBL/GenBank/DDBJ databases">
        <title>Whole genome sequence of Acidiphilium multivorum AIU301.</title>
        <authorList>
            <person name="Narita-Yamada S."/>
            <person name="Nakamura S."/>
            <person name="Ito N."/>
            <person name="Takarada H."/>
            <person name="Katano Y."/>
            <person name="Nakazawa H."/>
            <person name="Hosoyama A."/>
            <person name="Yamada R."/>
            <person name="Fujita N."/>
        </authorList>
    </citation>
    <scope>NUCLEOTIDE SEQUENCE [LARGE SCALE GENOMIC DNA]</scope>
    <source>
        <strain evidence="2">DSM 11245 / JCM 8867 / AIU301</strain>
        <plasmid evidence="1 2">pACMV1</plasmid>
    </source>
</reference>
<evidence type="ECO:0000313" key="1">
    <source>
        <dbReference type="EMBL" id="BAJ83076.1"/>
    </source>
</evidence>
<name>F0J7K9_ACIMA</name>
<dbReference type="HOGENOM" id="CLU_2748540_0_0_5"/>
<gene>
    <name evidence="1" type="ordered locus">ACMV_P1_02800</name>
</gene>
<geneLocation type="plasmid" evidence="1 2">
    <name>pACMV1</name>
</geneLocation>
<organism evidence="1 2">
    <name type="scientific">Acidiphilium multivorum (strain DSM 11245 / JCM 8867 / NBRC 100883 / AIU 301)</name>
    <dbReference type="NCBI Taxonomy" id="926570"/>
    <lineage>
        <taxon>Bacteria</taxon>
        <taxon>Pseudomonadati</taxon>
        <taxon>Pseudomonadota</taxon>
        <taxon>Alphaproteobacteria</taxon>
        <taxon>Acetobacterales</taxon>
        <taxon>Acidocellaceae</taxon>
        <taxon>Acidiphilium</taxon>
    </lineage>
</organism>